<protein>
    <submittedName>
        <fullName evidence="2">Uncharacterized protein</fullName>
    </submittedName>
</protein>
<gene>
    <name evidence="2" type="ORF">HAX54_040379</name>
</gene>
<keyword evidence="3" id="KW-1185">Reference proteome</keyword>
<dbReference type="Proteomes" id="UP000823775">
    <property type="component" value="Unassembled WGS sequence"/>
</dbReference>
<evidence type="ECO:0000313" key="3">
    <source>
        <dbReference type="Proteomes" id="UP000823775"/>
    </source>
</evidence>
<feature type="region of interest" description="Disordered" evidence="1">
    <location>
        <begin position="162"/>
        <end position="182"/>
    </location>
</feature>
<sequence>KSDKKNREGDERGISAGREERKGSREAALMVTDLRGAGGCDGLQLFVGVGEVVSREGRNGEEVGRGVAPLLVFRRRGYGVLRQLENKGRDEMKEVNGAVGGRRRGGDGGCFPGGFRRIVRGRRNGGLFGRRESEGEGFGVVSTLAGNYGGLGRGLLCARRRRRGREGRGERSGGMVGEEEGK</sequence>
<organism evidence="2 3">
    <name type="scientific">Datura stramonium</name>
    <name type="common">Jimsonweed</name>
    <name type="synonym">Common thornapple</name>
    <dbReference type="NCBI Taxonomy" id="4076"/>
    <lineage>
        <taxon>Eukaryota</taxon>
        <taxon>Viridiplantae</taxon>
        <taxon>Streptophyta</taxon>
        <taxon>Embryophyta</taxon>
        <taxon>Tracheophyta</taxon>
        <taxon>Spermatophyta</taxon>
        <taxon>Magnoliopsida</taxon>
        <taxon>eudicotyledons</taxon>
        <taxon>Gunneridae</taxon>
        <taxon>Pentapetalae</taxon>
        <taxon>asterids</taxon>
        <taxon>lamiids</taxon>
        <taxon>Solanales</taxon>
        <taxon>Solanaceae</taxon>
        <taxon>Solanoideae</taxon>
        <taxon>Datureae</taxon>
        <taxon>Datura</taxon>
    </lineage>
</organism>
<evidence type="ECO:0000313" key="2">
    <source>
        <dbReference type="EMBL" id="MCE0482045.1"/>
    </source>
</evidence>
<accession>A0ABS8VQZ2</accession>
<comment type="caution">
    <text evidence="2">The sequence shown here is derived from an EMBL/GenBank/DDBJ whole genome shotgun (WGS) entry which is preliminary data.</text>
</comment>
<name>A0ABS8VQZ2_DATST</name>
<proteinExistence type="predicted"/>
<reference evidence="2 3" key="1">
    <citation type="journal article" date="2021" name="BMC Genomics">
        <title>Datura genome reveals duplications of psychoactive alkaloid biosynthetic genes and high mutation rate following tissue culture.</title>
        <authorList>
            <person name="Rajewski A."/>
            <person name="Carter-House D."/>
            <person name="Stajich J."/>
            <person name="Litt A."/>
        </authorList>
    </citation>
    <scope>NUCLEOTIDE SEQUENCE [LARGE SCALE GENOMIC DNA]</scope>
    <source>
        <strain evidence="2">AR-01</strain>
    </source>
</reference>
<dbReference type="EMBL" id="JACEIK010005697">
    <property type="protein sequence ID" value="MCE0482045.1"/>
    <property type="molecule type" value="Genomic_DNA"/>
</dbReference>
<feature type="region of interest" description="Disordered" evidence="1">
    <location>
        <begin position="1"/>
        <end position="25"/>
    </location>
</feature>
<feature type="non-terminal residue" evidence="2">
    <location>
        <position position="1"/>
    </location>
</feature>
<evidence type="ECO:0000256" key="1">
    <source>
        <dbReference type="SAM" id="MobiDB-lite"/>
    </source>
</evidence>